<evidence type="ECO:0000256" key="2">
    <source>
        <dbReference type="SAM" id="Phobius"/>
    </source>
</evidence>
<dbReference type="RefSeq" id="XP_028902883.1">
    <property type="nucleotide sequence ID" value="XM_029047050.2"/>
</dbReference>
<organism evidence="5 6">
    <name type="scientific">Ornithorhynchus anatinus</name>
    <name type="common">Duckbill platypus</name>
    <dbReference type="NCBI Taxonomy" id="9258"/>
    <lineage>
        <taxon>Eukaryota</taxon>
        <taxon>Metazoa</taxon>
        <taxon>Chordata</taxon>
        <taxon>Craniata</taxon>
        <taxon>Vertebrata</taxon>
        <taxon>Euteleostomi</taxon>
        <taxon>Mammalia</taxon>
        <taxon>Monotremata</taxon>
        <taxon>Ornithorhynchidae</taxon>
        <taxon>Ornithorhynchus</taxon>
    </lineage>
</organism>
<reference evidence="5" key="2">
    <citation type="submission" date="2025-09" db="UniProtKB">
        <authorList>
            <consortium name="Ensembl"/>
        </authorList>
    </citation>
    <scope>IDENTIFICATION</scope>
    <source>
        <strain evidence="5">Glennie</strain>
    </source>
</reference>
<dbReference type="OMA" id="AKFCTTH"/>
<dbReference type="GO" id="GO:0071253">
    <property type="term" value="F:connexin binding"/>
    <property type="evidence" value="ECO:0000318"/>
    <property type="project" value="GO_Central"/>
</dbReference>
<dbReference type="InParanoid" id="F6ZL42"/>
<dbReference type="AlphaFoldDB" id="F6ZL42"/>
<keyword evidence="2" id="KW-0472">Membrane</keyword>
<dbReference type="GO" id="GO:0030133">
    <property type="term" value="C:transport vesicle"/>
    <property type="evidence" value="ECO:0000318"/>
    <property type="project" value="GO_Central"/>
</dbReference>
<dbReference type="RefSeq" id="XP_028902880.1">
    <property type="nucleotide sequence ID" value="XM_029047047.2"/>
</dbReference>
<dbReference type="GO" id="GO:0005802">
    <property type="term" value="C:trans-Golgi network"/>
    <property type="evidence" value="ECO:0000318"/>
    <property type="project" value="GO_Central"/>
</dbReference>
<dbReference type="STRING" id="9258.ENSOANP00000016256"/>
<feature type="region of interest" description="Disordered" evidence="1">
    <location>
        <begin position="1"/>
        <end position="131"/>
    </location>
</feature>
<dbReference type="RefSeq" id="XP_028902882.1">
    <property type="nucleotide sequence ID" value="XM_029047049.2"/>
</dbReference>
<feature type="compositionally biased region" description="Polar residues" evidence="1">
    <location>
        <begin position="53"/>
        <end position="77"/>
    </location>
</feature>
<evidence type="ECO:0000313" key="5">
    <source>
        <dbReference type="Ensembl" id="ENSOANP00000016256.3"/>
    </source>
</evidence>
<evidence type="ECO:0000259" key="4">
    <source>
        <dbReference type="Pfam" id="PF22883"/>
    </source>
</evidence>
<dbReference type="InterPro" id="IPR042318">
    <property type="entry name" value="Consortin"/>
</dbReference>
<keyword evidence="2" id="KW-0812">Transmembrane</keyword>
<feature type="compositionally biased region" description="Basic and acidic residues" evidence="1">
    <location>
        <begin position="358"/>
        <end position="368"/>
    </location>
</feature>
<dbReference type="eggNOG" id="ENOG502QSMS">
    <property type="taxonomic scope" value="Eukaryota"/>
</dbReference>
<protein>
    <submittedName>
        <fullName evidence="5">Consortin, connexin sorting protein</fullName>
    </submittedName>
</protein>
<dbReference type="Pfam" id="PF22883">
    <property type="entry name" value="Consortin_N"/>
    <property type="match status" value="1"/>
</dbReference>
<feature type="domain" description="Consortin N-terminal" evidence="4">
    <location>
        <begin position="187"/>
        <end position="236"/>
    </location>
</feature>
<feature type="compositionally biased region" description="Polar residues" evidence="1">
    <location>
        <begin position="1"/>
        <end position="15"/>
    </location>
</feature>
<feature type="domain" description="Consortin C-terminal" evidence="3">
    <location>
        <begin position="614"/>
        <end position="724"/>
    </location>
</feature>
<feature type="region of interest" description="Disordered" evidence="1">
    <location>
        <begin position="316"/>
        <end position="339"/>
    </location>
</feature>
<dbReference type="InterPro" id="IPR054132">
    <property type="entry name" value="Consortin_N"/>
</dbReference>
<dbReference type="GeneID" id="100082698"/>
<dbReference type="OrthoDB" id="9894200at2759"/>
<evidence type="ECO:0000259" key="3">
    <source>
        <dbReference type="Pfam" id="PF15281"/>
    </source>
</evidence>
<dbReference type="GO" id="GO:0005886">
    <property type="term" value="C:plasma membrane"/>
    <property type="evidence" value="ECO:0000318"/>
    <property type="project" value="GO_Central"/>
</dbReference>
<dbReference type="HOGENOM" id="CLU_023107_0_0_1"/>
<feature type="compositionally biased region" description="Basic and acidic residues" evidence="1">
    <location>
        <begin position="92"/>
        <end position="102"/>
    </location>
</feature>
<accession>F6ZL42</accession>
<evidence type="ECO:0000313" key="6">
    <source>
        <dbReference type="Proteomes" id="UP000002279"/>
    </source>
</evidence>
<proteinExistence type="predicted"/>
<keyword evidence="2" id="KW-1133">Transmembrane helix</keyword>
<evidence type="ECO:0000256" key="1">
    <source>
        <dbReference type="SAM" id="MobiDB-lite"/>
    </source>
</evidence>
<dbReference type="GO" id="GO:0019902">
    <property type="term" value="F:phosphatase binding"/>
    <property type="evidence" value="ECO:0007669"/>
    <property type="project" value="Ensembl"/>
</dbReference>
<dbReference type="FunCoup" id="F6ZL42">
    <property type="interactions" value="790"/>
</dbReference>
<dbReference type="GO" id="GO:0032991">
    <property type="term" value="C:protein-containing complex"/>
    <property type="evidence" value="ECO:0007669"/>
    <property type="project" value="Ensembl"/>
</dbReference>
<name>F6ZL42_ORNAN</name>
<dbReference type="CTD" id="163882"/>
<dbReference type="InterPro" id="IPR028129">
    <property type="entry name" value="Consortin_C"/>
</dbReference>
<dbReference type="PANTHER" id="PTHR28581:SF1">
    <property type="entry name" value="CONSORTIN"/>
    <property type="match status" value="1"/>
</dbReference>
<reference evidence="5" key="1">
    <citation type="submission" date="2025-08" db="UniProtKB">
        <authorList>
            <consortium name="Ensembl"/>
        </authorList>
    </citation>
    <scope>IDENTIFICATION</scope>
    <source>
        <strain evidence="5">Glennie</strain>
    </source>
</reference>
<dbReference type="GO" id="GO:0042998">
    <property type="term" value="P:positive regulation of Golgi to plasma membrane protein transport"/>
    <property type="evidence" value="ECO:0000318"/>
    <property type="project" value="GO_Central"/>
</dbReference>
<dbReference type="Pfam" id="PF15281">
    <property type="entry name" value="Consortin_C"/>
    <property type="match status" value="1"/>
</dbReference>
<dbReference type="Bgee" id="ENSOANG00000010245">
    <property type="expression patterns" value="Expressed in endometrium and 8 other cell types or tissues"/>
</dbReference>
<dbReference type="Proteomes" id="UP000002279">
    <property type="component" value="Unplaced"/>
</dbReference>
<gene>
    <name evidence="5" type="primary">CNST</name>
</gene>
<dbReference type="Ensembl" id="ENSOANT00000016259.3">
    <property type="protein sequence ID" value="ENSOANP00000016256.3"/>
    <property type="gene ID" value="ENSOANG00000010245.3"/>
</dbReference>
<dbReference type="GeneTree" id="ENSGT00390000005861"/>
<feature type="transmembrane region" description="Helical" evidence="2">
    <location>
        <begin position="668"/>
        <end position="688"/>
    </location>
</feature>
<sequence>MDDTKSPTGDLQITAQDACHSGDNVESPRTHLPSASDENENQLASDGHEALTGSDSSVANHESLEQDNLNNNESCTKATGALNCEAAASDNNPERVHSDKKTFPGKARQTSGKESSRSKRGSTRKSSGLPVGETTEFILEKKFDIATFSVLDEDADKKPGNYQLEEQKQGSQSLFSLIRDEFEQLNSTILPLYLHQIAETYFQEEDYEKAMKYIHLERLYHEQLLANLSSIQEQWEAKWKAAEPRTVTPFRNSEKDLNSEEFERLAKLCTSHQEPLTFKHKLIATKNILQTIHLSELIESEVLEERVAALKKSGCETRPGIKPKEVSQHQQVQTGESIPCRSQIDRLKEAVSLLPGTEGKDHMEEQHCSSESAPELHTQSSERTDSQPDSDFSENAGKAEENSLQLGETEVCRNIAKIEDIAGSTLSCKLAVDPLILTGTAYLPSELISEGENPQAERNVLRLQLHAASHLPARDHLGNNAINQQRPDLANNDGKLQQDRMDSNSYENEHCGSIINKAPNFKSTGHPKVCMGLEERGENDAEENNEETTYLDRLSEECLNDTEDFLSYREIQEDSDIIQDLSPEEGSYNLQETVSSEDSYLSLDDLAKRIVIAEVAPVEGLVSILKKRKEGEGNQLAQMQLKPSKRRVRFQEMEDTLDQDEVGGGSCLLLILLCIATVFLSVGGTALYCTFGDMESPVCTDFTANVDFYYTKLLQGMEEVKHWIL</sequence>
<feature type="compositionally biased region" description="Polar residues" evidence="1">
    <location>
        <begin position="369"/>
        <end position="379"/>
    </location>
</feature>
<dbReference type="KEGG" id="oaa:100082698"/>
<feature type="region of interest" description="Disordered" evidence="1">
    <location>
        <begin position="358"/>
        <end position="404"/>
    </location>
</feature>
<dbReference type="PANTHER" id="PTHR28581">
    <property type="entry name" value="CONSORTIN"/>
    <property type="match status" value="1"/>
</dbReference>
<keyword evidence="6" id="KW-1185">Reference proteome</keyword>